<reference evidence="1 2" key="1">
    <citation type="submission" date="2018-02" db="EMBL/GenBank/DDBJ databases">
        <title>The genomes of Aspergillus section Nigri reveals drivers in fungal speciation.</title>
        <authorList>
            <consortium name="DOE Joint Genome Institute"/>
            <person name="Vesth T.C."/>
            <person name="Nybo J."/>
            <person name="Theobald S."/>
            <person name="Brandl J."/>
            <person name="Frisvad J.C."/>
            <person name="Nielsen K.F."/>
            <person name="Lyhne E.K."/>
            <person name="Kogle M.E."/>
            <person name="Kuo A."/>
            <person name="Riley R."/>
            <person name="Clum A."/>
            <person name="Nolan M."/>
            <person name="Lipzen A."/>
            <person name="Salamov A."/>
            <person name="Henrissat B."/>
            <person name="Wiebenga A."/>
            <person name="De vries R.P."/>
            <person name="Grigoriev I.V."/>
            <person name="Mortensen U.H."/>
            <person name="Andersen M.R."/>
            <person name="Baker S.E."/>
        </authorList>
    </citation>
    <scope>NUCLEOTIDE SEQUENCE [LARGE SCALE GENOMIC DNA]</scope>
    <source>
        <strain evidence="1 2">CBS 101889</strain>
    </source>
</reference>
<accession>A0A395HJH3</accession>
<dbReference type="Proteomes" id="UP000248961">
    <property type="component" value="Unassembled WGS sequence"/>
</dbReference>
<evidence type="ECO:0000313" key="1">
    <source>
        <dbReference type="EMBL" id="RAL07920.1"/>
    </source>
</evidence>
<dbReference type="STRING" id="1450537.A0A395HJH3"/>
<sequence>MGSTKEDIGGKPSAGDALAAVSPAGDRPWYKQGHLLGLNLIILSLALDQWKIFMNNPTGAKFGWLNMIYWLGCGVGYPTASCGLPTSMAASPAASAAAKPGPAH</sequence>
<gene>
    <name evidence="1" type="ORF">BO97DRAFT_428847</name>
</gene>
<evidence type="ECO:0000313" key="2">
    <source>
        <dbReference type="Proteomes" id="UP000248961"/>
    </source>
</evidence>
<dbReference type="RefSeq" id="XP_025547074.1">
    <property type="nucleotide sequence ID" value="XM_025697326.1"/>
</dbReference>
<dbReference type="GeneID" id="37201615"/>
<dbReference type="AlphaFoldDB" id="A0A395HJH3"/>
<organism evidence="1 2">
    <name type="scientific">Aspergillus homomorphus (strain CBS 101889)</name>
    <dbReference type="NCBI Taxonomy" id="1450537"/>
    <lineage>
        <taxon>Eukaryota</taxon>
        <taxon>Fungi</taxon>
        <taxon>Dikarya</taxon>
        <taxon>Ascomycota</taxon>
        <taxon>Pezizomycotina</taxon>
        <taxon>Eurotiomycetes</taxon>
        <taxon>Eurotiomycetidae</taxon>
        <taxon>Eurotiales</taxon>
        <taxon>Aspergillaceae</taxon>
        <taxon>Aspergillus</taxon>
        <taxon>Aspergillus subgen. Circumdati</taxon>
    </lineage>
</organism>
<dbReference type="VEuPathDB" id="FungiDB:BO97DRAFT_428847"/>
<dbReference type="EMBL" id="KZ824322">
    <property type="protein sequence ID" value="RAL07920.1"/>
    <property type="molecule type" value="Genomic_DNA"/>
</dbReference>
<protein>
    <submittedName>
        <fullName evidence="1">Uncharacterized protein</fullName>
    </submittedName>
</protein>
<keyword evidence="2" id="KW-1185">Reference proteome</keyword>
<proteinExistence type="predicted"/>
<name>A0A395HJH3_ASPHC</name>